<sequence>VSVVSVSESTNRNTNNLKQATMRFELSDPEDVLTDNETATITYKNNQEVVGTVVSEKGKKYLQATISGLVFNENLEINKIEFKTRPQKAGTNIGANNNVIYELTNSTPQ</sequence>
<dbReference type="Proteomes" id="UP000253077">
    <property type="component" value="Unassembled WGS sequence"/>
</dbReference>
<feature type="non-terminal residue" evidence="1">
    <location>
        <position position="1"/>
    </location>
</feature>
<reference evidence="1 2" key="1">
    <citation type="submission" date="2018-07" db="EMBL/GenBank/DDBJ databases">
        <title>Ureaplasma urealyticum 1000 the multidrug-resistant clinical isolate obtained from scrapings of the urogenital tract of a woman with inflammatory diseases of the reproductive organs.</title>
        <authorList>
            <person name="Kolesnikova E.A."/>
            <person name="Alekseeva A.E."/>
            <person name="Brusnigina N.F."/>
            <person name="Makhova M.A."/>
        </authorList>
    </citation>
    <scope>NUCLEOTIDE SEQUENCE [LARGE SCALE GENOMIC DNA]</scope>
    <source>
        <strain evidence="1 2">1000</strain>
    </source>
</reference>
<feature type="non-terminal residue" evidence="1">
    <location>
        <position position="109"/>
    </location>
</feature>
<dbReference type="AlphaFoldDB" id="A0AAX1QYG3"/>
<name>A0AAX1QYG3_UREUR</name>
<organism evidence="1 2">
    <name type="scientific">Ureaplasma urealyticum</name>
    <name type="common">Ureaplasma urealyticum biotype 2</name>
    <dbReference type="NCBI Taxonomy" id="2130"/>
    <lineage>
        <taxon>Bacteria</taxon>
        <taxon>Bacillati</taxon>
        <taxon>Mycoplasmatota</taxon>
        <taxon>Mycoplasmoidales</taxon>
        <taxon>Mycoplasmoidaceae</taxon>
        <taxon>Ureaplasma</taxon>
    </lineage>
</organism>
<accession>A0AAX1QYG3</accession>
<proteinExistence type="predicted"/>
<gene>
    <name evidence="1" type="ORF">DSQ42_02560</name>
</gene>
<evidence type="ECO:0000313" key="2">
    <source>
        <dbReference type="Proteomes" id="UP000253077"/>
    </source>
</evidence>
<evidence type="ECO:0000313" key="1">
    <source>
        <dbReference type="EMBL" id="RCJ00981.1"/>
    </source>
</evidence>
<comment type="caution">
    <text evidence="1">The sequence shown here is derived from an EMBL/GenBank/DDBJ whole genome shotgun (WGS) entry which is preliminary data.</text>
</comment>
<dbReference type="EMBL" id="QOKT01000013">
    <property type="protein sequence ID" value="RCJ00981.1"/>
    <property type="molecule type" value="Genomic_DNA"/>
</dbReference>
<protein>
    <submittedName>
        <fullName evidence="1">Uncharacterized protein</fullName>
    </submittedName>
</protein>
<dbReference type="RefSeq" id="WP_147144712.1">
    <property type="nucleotide sequence ID" value="NZ_QOKT01000013.1"/>
</dbReference>